<evidence type="ECO:0000313" key="2">
    <source>
        <dbReference type="Proteomes" id="UP001056648"/>
    </source>
</evidence>
<gene>
    <name evidence="1" type="ORF">NDR89_19595</name>
</gene>
<evidence type="ECO:0008006" key="3">
    <source>
        <dbReference type="Google" id="ProtNLM"/>
    </source>
</evidence>
<dbReference type="InterPro" id="IPR056914">
    <property type="entry name" value="Gp53-like"/>
</dbReference>
<dbReference type="Proteomes" id="UP001056648">
    <property type="component" value="Chromosome 2"/>
</dbReference>
<reference evidence="1" key="1">
    <citation type="submission" date="2022-06" db="EMBL/GenBank/DDBJ databases">
        <title>Complete genome sequence and characterization of Cupriavidus gilardii QJ1 isolated from contaminating cells.</title>
        <authorList>
            <person name="Qi J."/>
        </authorList>
    </citation>
    <scope>NUCLEOTIDE SEQUENCE</scope>
    <source>
        <strain evidence="1">QJ1</strain>
    </source>
</reference>
<keyword evidence="2" id="KW-1185">Reference proteome</keyword>
<accession>A0ABY4VP93</accession>
<dbReference type="RefSeq" id="WP_252252592.1">
    <property type="nucleotide sequence ID" value="NZ_CP098736.1"/>
</dbReference>
<proteinExistence type="predicted"/>
<organism evidence="1 2">
    <name type="scientific">Cupriavidus gilardii</name>
    <dbReference type="NCBI Taxonomy" id="82541"/>
    <lineage>
        <taxon>Bacteria</taxon>
        <taxon>Pseudomonadati</taxon>
        <taxon>Pseudomonadota</taxon>
        <taxon>Betaproteobacteria</taxon>
        <taxon>Burkholderiales</taxon>
        <taxon>Burkholderiaceae</taxon>
        <taxon>Cupriavidus</taxon>
    </lineage>
</organism>
<name>A0ABY4VP93_9BURK</name>
<evidence type="ECO:0000313" key="1">
    <source>
        <dbReference type="EMBL" id="USE78845.1"/>
    </source>
</evidence>
<dbReference type="EMBL" id="CP098736">
    <property type="protein sequence ID" value="USE78845.1"/>
    <property type="molecule type" value="Genomic_DNA"/>
</dbReference>
<protein>
    <recommendedName>
        <fullName evidence="3">Bacteriophage protein</fullName>
    </recommendedName>
</protein>
<sequence>MGNAILYRMPSGIPGDISRQSQATVEPQIFDPALPFPGYGLFGKLVAGKFVPIASGDTAAVVYGLLVRPYPTTGGAGSEPVGTATPPTKGVCDVLRRGYMTVKNNAGSPTNGGQVYVRVAAAAAGKPIGGIEAAADGTNTIAVTGAIFTNAGDANGNVEIAFNI</sequence>
<dbReference type="Pfam" id="PF23982">
    <property type="entry name" value="XM1_gp53_minor_capsid"/>
    <property type="match status" value="1"/>
</dbReference>